<dbReference type="NCBIfam" id="NF033516">
    <property type="entry name" value="transpos_IS3"/>
    <property type="match status" value="1"/>
</dbReference>
<dbReference type="Pfam" id="PF13683">
    <property type="entry name" value="rve_3"/>
    <property type="match status" value="1"/>
</dbReference>
<protein>
    <submittedName>
        <fullName evidence="2">IS3 family transposase</fullName>
    </submittedName>
</protein>
<proteinExistence type="predicted"/>
<keyword evidence="3" id="KW-1185">Reference proteome</keyword>
<dbReference type="EMBL" id="JBHUMA010000006">
    <property type="protein sequence ID" value="MFD2599215.1"/>
    <property type="molecule type" value="Genomic_DNA"/>
</dbReference>
<evidence type="ECO:0000259" key="1">
    <source>
        <dbReference type="PROSITE" id="PS50994"/>
    </source>
</evidence>
<feature type="domain" description="Integrase catalytic" evidence="1">
    <location>
        <begin position="95"/>
        <end position="259"/>
    </location>
</feature>
<organism evidence="2 3">
    <name type="scientific">Sphingobacterium corticis</name>
    <dbReference type="NCBI Taxonomy" id="1812823"/>
    <lineage>
        <taxon>Bacteria</taxon>
        <taxon>Pseudomonadati</taxon>
        <taxon>Bacteroidota</taxon>
        <taxon>Sphingobacteriia</taxon>
        <taxon>Sphingobacteriales</taxon>
        <taxon>Sphingobacteriaceae</taxon>
        <taxon>Sphingobacterium</taxon>
    </lineage>
</organism>
<dbReference type="InterPro" id="IPR001584">
    <property type="entry name" value="Integrase_cat-core"/>
</dbReference>
<accession>A0ABW5NJW0</accession>
<name>A0ABW5NJW0_9SPHI</name>
<dbReference type="Gene3D" id="3.30.420.10">
    <property type="entry name" value="Ribonuclease H-like superfamily/Ribonuclease H"/>
    <property type="match status" value="1"/>
</dbReference>
<dbReference type="InterPro" id="IPR012337">
    <property type="entry name" value="RNaseH-like_sf"/>
</dbReference>
<dbReference type="SUPFAM" id="SSF53098">
    <property type="entry name" value="Ribonuclease H-like"/>
    <property type="match status" value="1"/>
</dbReference>
<dbReference type="Proteomes" id="UP001597393">
    <property type="component" value="Unassembled WGS sequence"/>
</dbReference>
<dbReference type="PANTHER" id="PTHR47515:SF2">
    <property type="entry name" value="INTEGRASE CORE DOMAIN PROTEIN"/>
    <property type="match status" value="1"/>
</dbReference>
<gene>
    <name evidence="2" type="ORF">ACFSQ3_09645</name>
</gene>
<evidence type="ECO:0000313" key="2">
    <source>
        <dbReference type="EMBL" id="MFD2599215.1"/>
    </source>
</evidence>
<dbReference type="InterPro" id="IPR048020">
    <property type="entry name" value="Transpos_IS3"/>
</dbReference>
<reference evidence="3" key="1">
    <citation type="journal article" date="2019" name="Int. J. Syst. Evol. Microbiol.">
        <title>The Global Catalogue of Microorganisms (GCM) 10K type strain sequencing project: providing services to taxonomists for standard genome sequencing and annotation.</title>
        <authorList>
            <consortium name="The Broad Institute Genomics Platform"/>
            <consortium name="The Broad Institute Genome Sequencing Center for Infectious Disease"/>
            <person name="Wu L."/>
            <person name="Ma J."/>
        </authorList>
    </citation>
    <scope>NUCLEOTIDE SEQUENCE [LARGE SCALE GENOMIC DNA]</scope>
    <source>
        <strain evidence="3">KCTC 42248</strain>
    </source>
</reference>
<dbReference type="PANTHER" id="PTHR47515">
    <property type="entry name" value="LOW CALCIUM RESPONSE LOCUS PROTEIN T"/>
    <property type="match status" value="1"/>
</dbReference>
<comment type="caution">
    <text evidence="2">The sequence shown here is derived from an EMBL/GenBank/DDBJ whole genome shotgun (WGS) entry which is preliminary data.</text>
</comment>
<dbReference type="RefSeq" id="WP_380870034.1">
    <property type="nucleotide sequence ID" value="NZ_JBHUMA010000006.1"/>
</dbReference>
<dbReference type="PROSITE" id="PS50994">
    <property type="entry name" value="INTEGRASE"/>
    <property type="match status" value="1"/>
</dbReference>
<evidence type="ECO:0000313" key="3">
    <source>
        <dbReference type="Proteomes" id="UP001597393"/>
    </source>
</evidence>
<dbReference type="InterPro" id="IPR036397">
    <property type="entry name" value="RNaseH_sf"/>
</dbReference>
<sequence>MVAEEGISVHKACKIVCMSRSMYYYTHTKDDEEVVAKLMDPAGNYPTRGFETYHGEIRMEGLVWNRKRVLRVYRKINLKLRSKRKRRIPSRIKEKLIVPEGINRTWSIDFMSDSLSNGRRFRILNVMDDYNRESLINEAFYSIPGVRLVQKLKELIFSRPKPRRIRTDNGPEFLSKVFVDFCKENDIELQYIQPGKPSQNAYIERLNRTFREHVLDAYLFGSLPEVNAISYEWQIDYNSNHPHKSLNGLSPWLYMKESLKT</sequence>